<protein>
    <submittedName>
        <fullName evidence="1">Uncharacterized protein</fullName>
    </submittedName>
</protein>
<organism evidence="1 2">
    <name type="scientific">Bauhinia variegata</name>
    <name type="common">Purple orchid tree</name>
    <name type="synonym">Phanera variegata</name>
    <dbReference type="NCBI Taxonomy" id="167791"/>
    <lineage>
        <taxon>Eukaryota</taxon>
        <taxon>Viridiplantae</taxon>
        <taxon>Streptophyta</taxon>
        <taxon>Embryophyta</taxon>
        <taxon>Tracheophyta</taxon>
        <taxon>Spermatophyta</taxon>
        <taxon>Magnoliopsida</taxon>
        <taxon>eudicotyledons</taxon>
        <taxon>Gunneridae</taxon>
        <taxon>Pentapetalae</taxon>
        <taxon>rosids</taxon>
        <taxon>fabids</taxon>
        <taxon>Fabales</taxon>
        <taxon>Fabaceae</taxon>
        <taxon>Cercidoideae</taxon>
        <taxon>Cercideae</taxon>
        <taxon>Bauhiniinae</taxon>
        <taxon>Bauhinia</taxon>
    </lineage>
</organism>
<evidence type="ECO:0000313" key="1">
    <source>
        <dbReference type="EMBL" id="KAI4353248.1"/>
    </source>
</evidence>
<proteinExistence type="predicted"/>
<name>A0ACB9PXN9_BAUVA</name>
<dbReference type="EMBL" id="CM039427">
    <property type="protein sequence ID" value="KAI4353248.1"/>
    <property type="molecule type" value="Genomic_DNA"/>
</dbReference>
<dbReference type="Proteomes" id="UP000828941">
    <property type="component" value="Chromosome 2"/>
</dbReference>
<keyword evidence="2" id="KW-1185">Reference proteome</keyword>
<sequence length="476" mass="53675">MAKTGAVLGWLDSNFIFTAGALFCWGLVLSHNLVDYACTSVTMIFYTGNQKTEHMAVAAILVSLQEGLTFISAILLARIKDVHKGRFYAIFLSTSSYIAGLTLFWSYAKRDPKDKSLHIPQYLLASLLLAVGKGGTDPLLKSFLSDQLIQNDNRSSPNEEEEKRLLVCKIIWWQSGRYGGAVVAIFAFLGAKWYRVLAVTLIIMGSFLSVFICGFFCYRRRDQNDNSNWVELTHISQSNHEQQLLNANTCQVKNKNMKYLLILTCIGYSTILGTGNTFFETQGDLMDDLKINNKKVRFSLFIVIKTFISHITILAFWLCGAKRQKVMLTRIGAGMICAVITCIIAWKVELERQQPNAHLSMLWMCPQFVLLGLVEGLAQSGLEKLFENESLRNLWGNSKEVVSCLGNFLNIPCILIFRSWFKNFGKDHSHLDRYYIMLAVLSSLFLCIYVGVAIAYAKRTPENVEENRGTIAENGC</sequence>
<reference evidence="1 2" key="1">
    <citation type="journal article" date="2022" name="DNA Res.">
        <title>Chromosomal-level genome assembly of the orchid tree Bauhinia variegata (Leguminosae; Cercidoideae) supports the allotetraploid origin hypothesis of Bauhinia.</title>
        <authorList>
            <person name="Zhong Y."/>
            <person name="Chen Y."/>
            <person name="Zheng D."/>
            <person name="Pang J."/>
            <person name="Liu Y."/>
            <person name="Luo S."/>
            <person name="Meng S."/>
            <person name="Qian L."/>
            <person name="Wei D."/>
            <person name="Dai S."/>
            <person name="Zhou R."/>
        </authorList>
    </citation>
    <scope>NUCLEOTIDE SEQUENCE [LARGE SCALE GENOMIC DNA]</scope>
    <source>
        <strain evidence="1">BV-YZ2020</strain>
    </source>
</reference>
<comment type="caution">
    <text evidence="1">The sequence shown here is derived from an EMBL/GenBank/DDBJ whole genome shotgun (WGS) entry which is preliminary data.</text>
</comment>
<accession>A0ACB9PXN9</accession>
<evidence type="ECO:0000313" key="2">
    <source>
        <dbReference type="Proteomes" id="UP000828941"/>
    </source>
</evidence>
<gene>
    <name evidence="1" type="ORF">L6164_002213</name>
</gene>